<sequence>MSPLTLRQLHPQAALQRRLLRHEAQLQMSTPSVDVEYLAFRARSSLGAWSGLVAAHAWLGGRLPQLSGLLVRPPCAEHIRQLFEVMPRPVPAPLPVLAYDQLEAVERVTGRAIPPWPLLMVDTGTGPLWLTELPTALQLPAPKLGRCSGLPAGLELMLGFSQWRPRLPPATGDLLRILDFSPHWRLNGRFAGAFSFIEQGIHMTSVPSMSPEQAPEPTKLAALPVTLEFSLPTVDLSFAELAASLEAGLLNLDAQALQQVQVRANGQWLGCGELVRAGEQLALELHQVREMPGDE</sequence>
<dbReference type="InterPro" id="IPR036429">
    <property type="entry name" value="SpoA-like_sf"/>
</dbReference>
<evidence type="ECO:0000259" key="2">
    <source>
        <dbReference type="Pfam" id="PF26294"/>
    </source>
</evidence>
<feature type="domain" description="Flagellar motor switch protein FliN-like C-terminal" evidence="1">
    <location>
        <begin position="219"/>
        <end position="288"/>
    </location>
</feature>
<name>A0A443ZGR5_9PSED</name>
<dbReference type="Proteomes" id="UP000288983">
    <property type="component" value="Unassembled WGS sequence"/>
</dbReference>
<reference evidence="3 4" key="1">
    <citation type="submission" date="2018-06" db="EMBL/GenBank/DDBJ databases">
        <title>Bacteria isolated from soil of Wuhan.</title>
        <authorList>
            <person name="Wei X."/>
            <person name="Chunhua H."/>
        </authorList>
    </citation>
    <scope>NUCLEOTIDE SEQUENCE [LARGE SCALE GENOMIC DNA]</scope>
    <source>
        <strain evidence="4">xwS2</strain>
    </source>
</reference>
<feature type="domain" description="SpaO N-terminal" evidence="2">
    <location>
        <begin position="7"/>
        <end position="135"/>
    </location>
</feature>
<dbReference type="InterPro" id="IPR058804">
    <property type="entry name" value="SpaO_N"/>
</dbReference>
<dbReference type="Pfam" id="PF01052">
    <property type="entry name" value="FliMN_C"/>
    <property type="match status" value="1"/>
</dbReference>
<comment type="caution">
    <text evidence="3">The sequence shown here is derived from an EMBL/GenBank/DDBJ whole genome shotgun (WGS) entry which is preliminary data.</text>
</comment>
<dbReference type="AlphaFoldDB" id="A0A443ZGR5"/>
<dbReference type="SUPFAM" id="SSF101801">
    <property type="entry name" value="Surface presentation of antigens (SPOA)"/>
    <property type="match status" value="1"/>
</dbReference>
<evidence type="ECO:0000259" key="1">
    <source>
        <dbReference type="Pfam" id="PF01052"/>
    </source>
</evidence>
<dbReference type="RefSeq" id="WP_128326104.1">
    <property type="nucleotide sequence ID" value="NZ_QJRG01000049.1"/>
</dbReference>
<gene>
    <name evidence="3" type="ORF">DM813_25310</name>
</gene>
<dbReference type="Gene3D" id="2.30.330.10">
    <property type="entry name" value="SpoA-like"/>
    <property type="match status" value="1"/>
</dbReference>
<organism evidence="3 4">
    <name type="scientific">Pseudomonas alkylphenolica</name>
    <dbReference type="NCBI Taxonomy" id="237609"/>
    <lineage>
        <taxon>Bacteria</taxon>
        <taxon>Pseudomonadati</taxon>
        <taxon>Pseudomonadota</taxon>
        <taxon>Gammaproteobacteria</taxon>
        <taxon>Pseudomonadales</taxon>
        <taxon>Pseudomonadaceae</taxon>
        <taxon>Pseudomonas</taxon>
    </lineage>
</organism>
<dbReference type="EMBL" id="QJRG01000049">
    <property type="protein sequence ID" value="RWU17991.1"/>
    <property type="molecule type" value="Genomic_DNA"/>
</dbReference>
<dbReference type="OrthoDB" id="7031612at2"/>
<dbReference type="InterPro" id="IPR001543">
    <property type="entry name" value="FliN-like_C"/>
</dbReference>
<proteinExistence type="predicted"/>
<protein>
    <submittedName>
        <fullName evidence="3">Protein SpaO</fullName>
    </submittedName>
</protein>
<evidence type="ECO:0000313" key="4">
    <source>
        <dbReference type="Proteomes" id="UP000288983"/>
    </source>
</evidence>
<accession>A0A443ZGR5</accession>
<dbReference type="Pfam" id="PF26294">
    <property type="entry name" value="SpaO_N"/>
    <property type="match status" value="1"/>
</dbReference>
<evidence type="ECO:0000313" key="3">
    <source>
        <dbReference type="EMBL" id="RWU17991.1"/>
    </source>
</evidence>